<comment type="caution">
    <text evidence="1">The sequence shown here is derived from an EMBL/GenBank/DDBJ whole genome shotgun (WGS) entry which is preliminary data.</text>
</comment>
<name>A0AAV7J3S7_COTGL</name>
<accession>A0AAV7J3S7</accession>
<gene>
    <name evidence="1" type="ORF">KQX54_010195</name>
</gene>
<dbReference type="Proteomes" id="UP000826195">
    <property type="component" value="Unassembled WGS sequence"/>
</dbReference>
<protein>
    <submittedName>
        <fullName evidence="1">Uncharacterized protein</fullName>
    </submittedName>
</protein>
<organism evidence="1 2">
    <name type="scientific">Cotesia glomerata</name>
    <name type="common">Lepidopteran parasitic wasp</name>
    <name type="synonym">Apanteles glomeratus</name>
    <dbReference type="NCBI Taxonomy" id="32391"/>
    <lineage>
        <taxon>Eukaryota</taxon>
        <taxon>Metazoa</taxon>
        <taxon>Ecdysozoa</taxon>
        <taxon>Arthropoda</taxon>
        <taxon>Hexapoda</taxon>
        <taxon>Insecta</taxon>
        <taxon>Pterygota</taxon>
        <taxon>Neoptera</taxon>
        <taxon>Endopterygota</taxon>
        <taxon>Hymenoptera</taxon>
        <taxon>Apocrita</taxon>
        <taxon>Ichneumonoidea</taxon>
        <taxon>Braconidae</taxon>
        <taxon>Microgastrinae</taxon>
        <taxon>Cotesia</taxon>
    </lineage>
</organism>
<keyword evidence="2" id="KW-1185">Reference proteome</keyword>
<dbReference type="EMBL" id="JAHXZJ010000001">
    <property type="protein sequence ID" value="KAH0567460.1"/>
    <property type="molecule type" value="Genomic_DNA"/>
</dbReference>
<evidence type="ECO:0000313" key="2">
    <source>
        <dbReference type="Proteomes" id="UP000826195"/>
    </source>
</evidence>
<reference evidence="1 2" key="1">
    <citation type="journal article" date="2021" name="J. Hered.">
        <title>A chromosome-level genome assembly of the parasitoid wasp, Cotesia glomerata (Hymenoptera: Braconidae).</title>
        <authorList>
            <person name="Pinto B.J."/>
            <person name="Weis J.J."/>
            <person name="Gamble T."/>
            <person name="Ode P.J."/>
            <person name="Paul R."/>
            <person name="Zaspel J.M."/>
        </authorList>
    </citation>
    <scope>NUCLEOTIDE SEQUENCE [LARGE SCALE GENOMIC DNA]</scope>
    <source>
        <strain evidence="1">CgM1</strain>
    </source>
</reference>
<evidence type="ECO:0000313" key="1">
    <source>
        <dbReference type="EMBL" id="KAH0567460.1"/>
    </source>
</evidence>
<sequence>MVYKYLCKAVSPESEEKCIPRQILGLRPCEFRESTVESLNFISMPLALDHWNVDIDILHPASHFPKIGSFDI</sequence>
<proteinExistence type="predicted"/>
<dbReference type="AlphaFoldDB" id="A0AAV7J3S7"/>